<name>A0A6I0EPL9_9FIRM</name>
<dbReference type="EMBL" id="WBXO01000009">
    <property type="protein sequence ID" value="KAB2951868.1"/>
    <property type="molecule type" value="Genomic_DNA"/>
</dbReference>
<evidence type="ECO:0000313" key="2">
    <source>
        <dbReference type="Proteomes" id="UP000468766"/>
    </source>
</evidence>
<dbReference type="OrthoDB" id="1798618at2"/>
<evidence type="ECO:0000313" key="1">
    <source>
        <dbReference type="EMBL" id="KAB2951868.1"/>
    </source>
</evidence>
<sequence>MAGAVRPKPKEPCPKLPGTLLRIYIPPGAVINLLFLEISSPAGICLLVRVPLLGNLFNNNDVNNMIDQIKKAGGTVQVVT</sequence>
<proteinExistence type="predicted"/>
<comment type="caution">
    <text evidence="1">The sequence shown here is derived from an EMBL/GenBank/DDBJ whole genome shotgun (WGS) entry which is preliminary data.</text>
</comment>
<organism evidence="1 2">
    <name type="scientific">Heliorestis acidaminivorans</name>
    <dbReference type="NCBI Taxonomy" id="553427"/>
    <lineage>
        <taxon>Bacteria</taxon>
        <taxon>Bacillati</taxon>
        <taxon>Bacillota</taxon>
        <taxon>Clostridia</taxon>
        <taxon>Eubacteriales</taxon>
        <taxon>Heliobacteriaceae</taxon>
        <taxon>Heliorestis</taxon>
    </lineage>
</organism>
<keyword evidence="2" id="KW-1185">Reference proteome</keyword>
<reference evidence="1 2" key="1">
    <citation type="submission" date="2019-10" db="EMBL/GenBank/DDBJ databases">
        <title>Whole-genome sequence of the extremophile Heliorestis acidaminivorans DSM 24790.</title>
        <authorList>
            <person name="Kyndt J.A."/>
            <person name="Meyer T.E."/>
        </authorList>
    </citation>
    <scope>NUCLEOTIDE SEQUENCE [LARGE SCALE GENOMIC DNA]</scope>
    <source>
        <strain evidence="1 2">DSM 24790</strain>
    </source>
</reference>
<protein>
    <submittedName>
        <fullName evidence="1">Uncharacterized protein</fullName>
    </submittedName>
</protein>
<dbReference type="AlphaFoldDB" id="A0A6I0EPL9"/>
<accession>A0A6I0EPL9</accession>
<dbReference type="Proteomes" id="UP000468766">
    <property type="component" value="Unassembled WGS sequence"/>
</dbReference>
<gene>
    <name evidence="1" type="ORF">F9B85_10915</name>
</gene>